<evidence type="ECO:0000313" key="2">
    <source>
        <dbReference type="Proteomes" id="UP000308600"/>
    </source>
</evidence>
<accession>A0ACD3B0A9</accession>
<proteinExistence type="predicted"/>
<evidence type="ECO:0000313" key="1">
    <source>
        <dbReference type="EMBL" id="TFK71211.1"/>
    </source>
</evidence>
<organism evidence="1 2">
    <name type="scientific">Pluteus cervinus</name>
    <dbReference type="NCBI Taxonomy" id="181527"/>
    <lineage>
        <taxon>Eukaryota</taxon>
        <taxon>Fungi</taxon>
        <taxon>Dikarya</taxon>
        <taxon>Basidiomycota</taxon>
        <taxon>Agaricomycotina</taxon>
        <taxon>Agaricomycetes</taxon>
        <taxon>Agaricomycetidae</taxon>
        <taxon>Agaricales</taxon>
        <taxon>Pluteineae</taxon>
        <taxon>Pluteaceae</taxon>
        <taxon>Pluteus</taxon>
    </lineage>
</organism>
<name>A0ACD3B0A9_9AGAR</name>
<protein>
    <submittedName>
        <fullName evidence="1">Uncharacterized protein</fullName>
    </submittedName>
</protein>
<sequence length="211" mass="23669">MAKTIHDLGERFKAVKNALAYLGMEPCNAGLDVNSLSVDWGRYHQDYRDLLRTSSRYAGGLRVVCDQYINVLLPAIMDNDISLGDLKRMARRYLERTRPTRREGYEHYMAAFEALSQNLQTFKLRVMTTFGDSMKRTLNDQVLVLERQIAQMQDSISWQKLFVSNWMTLAAGVAAGSVIGIGVALLLPVVAPASLGLALVIITSRQYPVCH</sequence>
<dbReference type="Proteomes" id="UP000308600">
    <property type="component" value="Unassembled WGS sequence"/>
</dbReference>
<dbReference type="EMBL" id="ML208301">
    <property type="protein sequence ID" value="TFK71211.1"/>
    <property type="molecule type" value="Genomic_DNA"/>
</dbReference>
<keyword evidence="2" id="KW-1185">Reference proteome</keyword>
<gene>
    <name evidence="1" type="ORF">BDN72DRAFT_837953</name>
</gene>
<reference evidence="1 2" key="1">
    <citation type="journal article" date="2019" name="Nat. Ecol. Evol.">
        <title>Megaphylogeny resolves global patterns of mushroom evolution.</title>
        <authorList>
            <person name="Varga T."/>
            <person name="Krizsan K."/>
            <person name="Foldi C."/>
            <person name="Dima B."/>
            <person name="Sanchez-Garcia M."/>
            <person name="Sanchez-Ramirez S."/>
            <person name="Szollosi G.J."/>
            <person name="Szarkandi J.G."/>
            <person name="Papp V."/>
            <person name="Albert L."/>
            <person name="Andreopoulos W."/>
            <person name="Angelini C."/>
            <person name="Antonin V."/>
            <person name="Barry K.W."/>
            <person name="Bougher N.L."/>
            <person name="Buchanan P."/>
            <person name="Buyck B."/>
            <person name="Bense V."/>
            <person name="Catcheside P."/>
            <person name="Chovatia M."/>
            <person name="Cooper J."/>
            <person name="Damon W."/>
            <person name="Desjardin D."/>
            <person name="Finy P."/>
            <person name="Geml J."/>
            <person name="Haridas S."/>
            <person name="Hughes K."/>
            <person name="Justo A."/>
            <person name="Karasinski D."/>
            <person name="Kautmanova I."/>
            <person name="Kiss B."/>
            <person name="Kocsube S."/>
            <person name="Kotiranta H."/>
            <person name="LaButti K.M."/>
            <person name="Lechner B.E."/>
            <person name="Liimatainen K."/>
            <person name="Lipzen A."/>
            <person name="Lukacs Z."/>
            <person name="Mihaltcheva S."/>
            <person name="Morgado L.N."/>
            <person name="Niskanen T."/>
            <person name="Noordeloos M.E."/>
            <person name="Ohm R.A."/>
            <person name="Ortiz-Santana B."/>
            <person name="Ovrebo C."/>
            <person name="Racz N."/>
            <person name="Riley R."/>
            <person name="Savchenko A."/>
            <person name="Shiryaev A."/>
            <person name="Soop K."/>
            <person name="Spirin V."/>
            <person name="Szebenyi C."/>
            <person name="Tomsovsky M."/>
            <person name="Tulloss R.E."/>
            <person name="Uehling J."/>
            <person name="Grigoriev I.V."/>
            <person name="Vagvolgyi C."/>
            <person name="Papp T."/>
            <person name="Martin F.M."/>
            <person name="Miettinen O."/>
            <person name="Hibbett D.S."/>
            <person name="Nagy L.G."/>
        </authorList>
    </citation>
    <scope>NUCLEOTIDE SEQUENCE [LARGE SCALE GENOMIC DNA]</scope>
    <source>
        <strain evidence="1 2">NL-1719</strain>
    </source>
</reference>